<dbReference type="InterPro" id="IPR050427">
    <property type="entry name" value="Olfactory_Receptors"/>
</dbReference>
<feature type="transmembrane region" description="Helical" evidence="8">
    <location>
        <begin position="54"/>
        <end position="72"/>
    </location>
</feature>
<evidence type="ECO:0000256" key="3">
    <source>
        <dbReference type="ARBA" id="ARBA00022989"/>
    </source>
</evidence>
<dbReference type="Proteomes" id="UP001166674">
    <property type="component" value="Unassembled WGS sequence"/>
</dbReference>
<sequence>MQNQSFITEFIFMGLSQDPTLQKIVFVVFLLVYIATTVGNMLIVVTILCSPPLLGSHMYFFLAVLSFVDACFSSPSHQN</sequence>
<comment type="subcellular location">
    <subcellularLocation>
        <location evidence="1">Membrane</location>
        <topology evidence="1">Multi-pass membrane protein</topology>
    </subcellularLocation>
</comment>
<name>A0AA41N4U7_SCICA</name>
<evidence type="ECO:0000256" key="2">
    <source>
        <dbReference type="ARBA" id="ARBA00022692"/>
    </source>
</evidence>
<evidence type="ECO:0000256" key="1">
    <source>
        <dbReference type="ARBA" id="ARBA00004141"/>
    </source>
</evidence>
<evidence type="ECO:0000256" key="4">
    <source>
        <dbReference type="ARBA" id="ARBA00023040"/>
    </source>
</evidence>
<gene>
    <name evidence="9" type="ORF">SUZIE_174865</name>
</gene>
<keyword evidence="4" id="KW-0297">G-protein coupled receptor</keyword>
<comment type="caution">
    <text evidence="9">The sequence shown here is derived from an EMBL/GenBank/DDBJ whole genome shotgun (WGS) entry which is preliminary data.</text>
</comment>
<evidence type="ECO:0000256" key="7">
    <source>
        <dbReference type="ARBA" id="ARBA00023224"/>
    </source>
</evidence>
<dbReference type="PANTHER" id="PTHR48002">
    <property type="entry name" value="OLFACTORY RECEPTOR"/>
    <property type="match status" value="1"/>
</dbReference>
<feature type="transmembrane region" description="Helical" evidence="8">
    <location>
        <begin position="24"/>
        <end position="48"/>
    </location>
</feature>
<proteinExistence type="predicted"/>
<evidence type="ECO:0000313" key="10">
    <source>
        <dbReference type="Proteomes" id="UP001166674"/>
    </source>
</evidence>
<evidence type="ECO:0000256" key="6">
    <source>
        <dbReference type="ARBA" id="ARBA00023170"/>
    </source>
</evidence>
<keyword evidence="5 8" id="KW-0472">Membrane</keyword>
<keyword evidence="6 9" id="KW-0675">Receptor</keyword>
<evidence type="ECO:0000256" key="5">
    <source>
        <dbReference type="ARBA" id="ARBA00023136"/>
    </source>
</evidence>
<dbReference type="GO" id="GO:0004930">
    <property type="term" value="F:G protein-coupled receptor activity"/>
    <property type="evidence" value="ECO:0007669"/>
    <property type="project" value="UniProtKB-KW"/>
</dbReference>
<dbReference type="AlphaFoldDB" id="A0AA41N4U7"/>
<dbReference type="Gene3D" id="1.20.1070.10">
    <property type="entry name" value="Rhodopsin 7-helix transmembrane proteins"/>
    <property type="match status" value="1"/>
</dbReference>
<keyword evidence="2 8" id="KW-0812">Transmembrane</keyword>
<organism evidence="9 10">
    <name type="scientific">Sciurus carolinensis</name>
    <name type="common">Eastern gray squirrel</name>
    <dbReference type="NCBI Taxonomy" id="30640"/>
    <lineage>
        <taxon>Eukaryota</taxon>
        <taxon>Metazoa</taxon>
        <taxon>Chordata</taxon>
        <taxon>Craniata</taxon>
        <taxon>Vertebrata</taxon>
        <taxon>Euteleostomi</taxon>
        <taxon>Mammalia</taxon>
        <taxon>Eutheria</taxon>
        <taxon>Euarchontoglires</taxon>
        <taxon>Glires</taxon>
        <taxon>Rodentia</taxon>
        <taxon>Sciuromorpha</taxon>
        <taxon>Sciuridae</taxon>
        <taxon>Sciurinae</taxon>
        <taxon>Sciurini</taxon>
        <taxon>Sciurus</taxon>
    </lineage>
</organism>
<keyword evidence="3 8" id="KW-1133">Transmembrane helix</keyword>
<evidence type="ECO:0000313" key="9">
    <source>
        <dbReference type="EMBL" id="MBZ3883822.1"/>
    </source>
</evidence>
<dbReference type="GO" id="GO:0016020">
    <property type="term" value="C:membrane"/>
    <property type="evidence" value="ECO:0007669"/>
    <property type="project" value="UniProtKB-SubCell"/>
</dbReference>
<protein>
    <submittedName>
        <fullName evidence="9">Olfactory receptor 4C15</fullName>
    </submittedName>
</protein>
<keyword evidence="10" id="KW-1185">Reference proteome</keyword>
<keyword evidence="7" id="KW-0807">Transducer</keyword>
<dbReference type="EMBL" id="JAATJV010390093">
    <property type="protein sequence ID" value="MBZ3883822.1"/>
    <property type="molecule type" value="Genomic_DNA"/>
</dbReference>
<evidence type="ECO:0000256" key="8">
    <source>
        <dbReference type="SAM" id="Phobius"/>
    </source>
</evidence>
<dbReference type="SUPFAM" id="SSF81321">
    <property type="entry name" value="Family A G protein-coupled receptor-like"/>
    <property type="match status" value="1"/>
</dbReference>
<reference evidence="9" key="1">
    <citation type="submission" date="2020-03" db="EMBL/GenBank/DDBJ databases">
        <title>Studies in the Genomics of Life Span.</title>
        <authorList>
            <person name="Glass D."/>
        </authorList>
    </citation>
    <scope>NUCLEOTIDE SEQUENCE</scope>
    <source>
        <strain evidence="9">SUZIE</strain>
        <tissue evidence="9">Muscle</tissue>
    </source>
</reference>
<accession>A0AA41N4U7</accession>